<keyword evidence="8 12" id="KW-0057">Aromatic amino acid biosynthesis</keyword>
<name>A0A165FFS7_EXIGL</name>
<evidence type="ECO:0000256" key="12">
    <source>
        <dbReference type="PIRNR" id="PIRNR017318"/>
    </source>
</evidence>
<dbReference type="STRING" id="1314781.A0A165FFS7"/>
<evidence type="ECO:0000259" key="14">
    <source>
        <dbReference type="Pfam" id="PF01817"/>
    </source>
</evidence>
<keyword evidence="7 12" id="KW-0028">Amino-acid biosynthesis</keyword>
<keyword evidence="5" id="KW-0963">Cytoplasm</keyword>
<reference evidence="15 16" key="1">
    <citation type="journal article" date="2016" name="Mol. Biol. Evol.">
        <title>Comparative Genomics of Early-Diverging Mushroom-Forming Fungi Provides Insights into the Origins of Lignocellulose Decay Capabilities.</title>
        <authorList>
            <person name="Nagy L.G."/>
            <person name="Riley R."/>
            <person name="Tritt A."/>
            <person name="Adam C."/>
            <person name="Daum C."/>
            <person name="Floudas D."/>
            <person name="Sun H."/>
            <person name="Yadav J.S."/>
            <person name="Pangilinan J."/>
            <person name="Larsson K.H."/>
            <person name="Matsuura K."/>
            <person name="Barry K."/>
            <person name="Labutti K."/>
            <person name="Kuo R."/>
            <person name="Ohm R.A."/>
            <person name="Bhattacharya S.S."/>
            <person name="Shirouzu T."/>
            <person name="Yoshinaga Y."/>
            <person name="Martin F.M."/>
            <person name="Grigoriev I.V."/>
            <person name="Hibbett D.S."/>
        </authorList>
    </citation>
    <scope>NUCLEOTIDE SEQUENCE [LARGE SCALE GENOMIC DNA]</scope>
    <source>
        <strain evidence="15 16">HHB12029</strain>
    </source>
</reference>
<proteinExistence type="predicted"/>
<evidence type="ECO:0000256" key="10">
    <source>
        <dbReference type="ARBA" id="ARBA00023235"/>
    </source>
</evidence>
<dbReference type="GO" id="GO:0004106">
    <property type="term" value="F:chorismate mutase activity"/>
    <property type="evidence" value="ECO:0007669"/>
    <property type="project" value="UniProtKB-UniRule"/>
</dbReference>
<dbReference type="InterPro" id="IPR036263">
    <property type="entry name" value="Chorismate_II_sf"/>
</dbReference>
<dbReference type="GO" id="GO:0009094">
    <property type="term" value="P:L-phenylalanine biosynthetic process"/>
    <property type="evidence" value="ECO:0007669"/>
    <property type="project" value="UniProtKB-KW"/>
</dbReference>
<feature type="region of interest" description="Disordered" evidence="13">
    <location>
        <begin position="295"/>
        <end position="329"/>
    </location>
</feature>
<dbReference type="PANTHER" id="PTHR21145">
    <property type="entry name" value="CHORISMATE MUTASE"/>
    <property type="match status" value="1"/>
</dbReference>
<sequence length="329" mass="36655">MAQANYLTTQDPLSLDRIRNMLIRLEDTIIFALIERAQFAHNPKIYARGAFPQLKEAGFDGSWLEWFLKETETFHAQARRYTSPDEYPFTTSLPQPLLAPLAMPRLLHPNTINVNPSILSFYVYSIVPAITRQASIQLSATKRACGITGPDEFDDDGNYGSVATIDVQILQAISKRVHYGKFVSESKFRSHPADFIPHILNPNPAALDALITKPAVEKALLERLVKKAKLYGRDIGPDGEPREDGWKIDVQTVKDLYEKYIIPLTKEVEVDYLLRRLDGLSDEEVEALATKGMPPAHCNSHANGHQHTNGVNKSANGVTTNGNGVNGHN</sequence>
<comment type="subcellular location">
    <subcellularLocation>
        <location evidence="1">Cytoplasm</location>
    </subcellularLocation>
</comment>
<evidence type="ECO:0000256" key="5">
    <source>
        <dbReference type="ARBA" id="ARBA00022490"/>
    </source>
</evidence>
<evidence type="ECO:0000256" key="2">
    <source>
        <dbReference type="ARBA" id="ARBA00004817"/>
    </source>
</evidence>
<feature type="compositionally biased region" description="Polar residues" evidence="13">
    <location>
        <begin position="300"/>
        <end position="315"/>
    </location>
</feature>
<evidence type="ECO:0000256" key="13">
    <source>
        <dbReference type="SAM" id="MobiDB-lite"/>
    </source>
</evidence>
<dbReference type="PROSITE" id="PS51169">
    <property type="entry name" value="CHORISMATE_MUT_3"/>
    <property type="match status" value="1"/>
</dbReference>
<evidence type="ECO:0000256" key="1">
    <source>
        <dbReference type="ARBA" id="ARBA00004496"/>
    </source>
</evidence>
<dbReference type="UniPathway" id="UPA00120">
    <property type="reaction ID" value="UER00203"/>
</dbReference>
<dbReference type="InterPro" id="IPR008238">
    <property type="entry name" value="Chorismate_mutase_AroQ_euk"/>
</dbReference>
<evidence type="ECO:0000256" key="9">
    <source>
        <dbReference type="ARBA" id="ARBA00023222"/>
    </source>
</evidence>
<gene>
    <name evidence="15" type="ORF">EXIGLDRAFT_772218</name>
</gene>
<accession>A0A165FFS7</accession>
<protein>
    <recommendedName>
        <fullName evidence="4 12">Chorismate mutase</fullName>
        <ecNumber evidence="3 12">5.4.99.5</ecNumber>
    </recommendedName>
</protein>
<dbReference type="InterPro" id="IPR002701">
    <property type="entry name" value="CM_II_prokaryot"/>
</dbReference>
<dbReference type="PANTHER" id="PTHR21145:SF12">
    <property type="entry name" value="CHORISMATE MUTASE"/>
    <property type="match status" value="1"/>
</dbReference>
<dbReference type="Proteomes" id="UP000077266">
    <property type="component" value="Unassembled WGS sequence"/>
</dbReference>
<dbReference type="EMBL" id="KV426086">
    <property type="protein sequence ID" value="KZV88921.1"/>
    <property type="molecule type" value="Genomic_DNA"/>
</dbReference>
<dbReference type="GO" id="GO:0006571">
    <property type="term" value="P:tyrosine biosynthetic process"/>
    <property type="evidence" value="ECO:0007669"/>
    <property type="project" value="UniProtKB-KW"/>
</dbReference>
<dbReference type="PIRSF" id="PIRSF017318">
    <property type="entry name" value="Chor_mut_AroQ_eu"/>
    <property type="match status" value="1"/>
</dbReference>
<dbReference type="EC" id="5.4.99.5" evidence="3 12"/>
<dbReference type="FunCoup" id="A0A165FFS7">
    <property type="interactions" value="378"/>
</dbReference>
<dbReference type="AlphaFoldDB" id="A0A165FFS7"/>
<comment type="catalytic activity">
    <reaction evidence="11">
        <text>chorismate = prephenate</text>
        <dbReference type="Rhea" id="RHEA:13897"/>
        <dbReference type="ChEBI" id="CHEBI:29748"/>
        <dbReference type="ChEBI" id="CHEBI:29934"/>
        <dbReference type="EC" id="5.4.99.5"/>
    </reaction>
    <physiologicalReaction direction="left-to-right" evidence="11">
        <dbReference type="Rhea" id="RHEA:13898"/>
    </physiologicalReaction>
</comment>
<dbReference type="InParanoid" id="A0A165FFS7"/>
<feature type="domain" description="Chorismate mutase" evidence="14">
    <location>
        <begin position="159"/>
        <end position="269"/>
    </location>
</feature>
<keyword evidence="16" id="KW-1185">Reference proteome</keyword>
<keyword evidence="6" id="KW-0827">Tyrosine biosynthesis</keyword>
<dbReference type="OrthoDB" id="191918at2759"/>
<dbReference type="GO" id="GO:0005737">
    <property type="term" value="C:cytoplasm"/>
    <property type="evidence" value="ECO:0007669"/>
    <property type="project" value="UniProtKB-SubCell"/>
</dbReference>
<evidence type="ECO:0000256" key="6">
    <source>
        <dbReference type="ARBA" id="ARBA00022498"/>
    </source>
</evidence>
<comment type="pathway">
    <text evidence="2">Metabolic intermediate biosynthesis; prephenate biosynthesis; prephenate from chorismate: step 1/1.</text>
</comment>
<feature type="compositionally biased region" description="Low complexity" evidence="13">
    <location>
        <begin position="316"/>
        <end position="329"/>
    </location>
</feature>
<evidence type="ECO:0000256" key="3">
    <source>
        <dbReference type="ARBA" id="ARBA00012404"/>
    </source>
</evidence>
<dbReference type="Pfam" id="PF01817">
    <property type="entry name" value="CM_2"/>
    <property type="match status" value="1"/>
</dbReference>
<evidence type="ECO:0000313" key="15">
    <source>
        <dbReference type="EMBL" id="KZV88921.1"/>
    </source>
</evidence>
<dbReference type="SUPFAM" id="SSF48600">
    <property type="entry name" value="Chorismate mutase II"/>
    <property type="match status" value="1"/>
</dbReference>
<evidence type="ECO:0000256" key="4">
    <source>
        <dbReference type="ARBA" id="ARBA00020296"/>
    </source>
</evidence>
<evidence type="ECO:0000256" key="7">
    <source>
        <dbReference type="ARBA" id="ARBA00022605"/>
    </source>
</evidence>
<dbReference type="InterPro" id="IPR037039">
    <property type="entry name" value="CM_AroQ_sf_eucaryotic"/>
</dbReference>
<evidence type="ECO:0000256" key="11">
    <source>
        <dbReference type="ARBA" id="ARBA00023979"/>
    </source>
</evidence>
<evidence type="ECO:0000313" key="16">
    <source>
        <dbReference type="Proteomes" id="UP000077266"/>
    </source>
</evidence>
<keyword evidence="9" id="KW-0584">Phenylalanine biosynthesis</keyword>
<organism evidence="15 16">
    <name type="scientific">Exidia glandulosa HHB12029</name>
    <dbReference type="NCBI Taxonomy" id="1314781"/>
    <lineage>
        <taxon>Eukaryota</taxon>
        <taxon>Fungi</taxon>
        <taxon>Dikarya</taxon>
        <taxon>Basidiomycota</taxon>
        <taxon>Agaricomycotina</taxon>
        <taxon>Agaricomycetes</taxon>
        <taxon>Auriculariales</taxon>
        <taxon>Exidiaceae</taxon>
        <taxon>Exidia</taxon>
    </lineage>
</organism>
<evidence type="ECO:0000256" key="8">
    <source>
        <dbReference type="ARBA" id="ARBA00023141"/>
    </source>
</evidence>
<dbReference type="NCBIfam" id="TIGR01802">
    <property type="entry name" value="CM_pl-yst"/>
    <property type="match status" value="1"/>
</dbReference>
<keyword evidence="10 12" id="KW-0413">Isomerase</keyword>
<dbReference type="Gene3D" id="1.10.590.10">
    <property type="entry name" value="Chorismate mutase, AroQ class superfamily, eukaryotic"/>
    <property type="match status" value="1"/>
</dbReference>
<dbReference type="GO" id="GO:0046417">
    <property type="term" value="P:chorismate metabolic process"/>
    <property type="evidence" value="ECO:0007669"/>
    <property type="project" value="InterPro"/>
</dbReference>